<reference evidence="2 3" key="1">
    <citation type="journal article" date="2007" name="Nature">
        <title>Evolution of genes and genomes on the Drosophila phylogeny.</title>
        <authorList>
            <consortium name="Drosophila 12 Genomes Consortium"/>
            <person name="Clark A.G."/>
            <person name="Eisen M.B."/>
            <person name="Smith D.R."/>
            <person name="Bergman C.M."/>
            <person name="Oliver B."/>
            <person name="Markow T.A."/>
            <person name="Kaufman T.C."/>
            <person name="Kellis M."/>
            <person name="Gelbart W."/>
            <person name="Iyer V.N."/>
            <person name="Pollard D.A."/>
            <person name="Sackton T.B."/>
            <person name="Larracuente A.M."/>
            <person name="Singh N.D."/>
            <person name="Abad J.P."/>
            <person name="Abt D.N."/>
            <person name="Adryan B."/>
            <person name="Aguade M."/>
            <person name="Akashi H."/>
            <person name="Anderson W.W."/>
            <person name="Aquadro C.F."/>
            <person name="Ardell D.H."/>
            <person name="Arguello R."/>
            <person name="Artieri C.G."/>
            <person name="Barbash D.A."/>
            <person name="Barker D."/>
            <person name="Barsanti P."/>
            <person name="Batterham P."/>
            <person name="Batzoglou S."/>
            <person name="Begun D."/>
            <person name="Bhutkar A."/>
            <person name="Blanco E."/>
            <person name="Bosak S.A."/>
            <person name="Bradley R.K."/>
            <person name="Brand A.D."/>
            <person name="Brent M.R."/>
            <person name="Brooks A.N."/>
            <person name="Brown R.H."/>
            <person name="Butlin R.K."/>
            <person name="Caggese C."/>
            <person name="Calvi B.R."/>
            <person name="Bernardo de Carvalho A."/>
            <person name="Caspi A."/>
            <person name="Castrezana S."/>
            <person name="Celniker S.E."/>
            <person name="Chang J.L."/>
            <person name="Chapple C."/>
            <person name="Chatterji S."/>
            <person name="Chinwalla A."/>
            <person name="Civetta A."/>
            <person name="Clifton S.W."/>
            <person name="Comeron J.M."/>
            <person name="Costello J.C."/>
            <person name="Coyne J.A."/>
            <person name="Daub J."/>
            <person name="David R.G."/>
            <person name="Delcher A.L."/>
            <person name="Delehaunty K."/>
            <person name="Do C.B."/>
            <person name="Ebling H."/>
            <person name="Edwards K."/>
            <person name="Eickbush T."/>
            <person name="Evans J.D."/>
            <person name="Filipski A."/>
            <person name="Findeiss S."/>
            <person name="Freyhult E."/>
            <person name="Fulton L."/>
            <person name="Fulton R."/>
            <person name="Garcia A.C."/>
            <person name="Gardiner A."/>
            <person name="Garfield D.A."/>
            <person name="Garvin B.E."/>
            <person name="Gibson G."/>
            <person name="Gilbert D."/>
            <person name="Gnerre S."/>
            <person name="Godfrey J."/>
            <person name="Good R."/>
            <person name="Gotea V."/>
            <person name="Gravely B."/>
            <person name="Greenberg A.J."/>
            <person name="Griffiths-Jones S."/>
            <person name="Gross S."/>
            <person name="Guigo R."/>
            <person name="Gustafson E.A."/>
            <person name="Haerty W."/>
            <person name="Hahn M.W."/>
            <person name="Halligan D.L."/>
            <person name="Halpern A.L."/>
            <person name="Halter G.M."/>
            <person name="Han M.V."/>
            <person name="Heger A."/>
            <person name="Hillier L."/>
            <person name="Hinrichs A.S."/>
            <person name="Holmes I."/>
            <person name="Hoskins R.A."/>
            <person name="Hubisz M.J."/>
            <person name="Hultmark D."/>
            <person name="Huntley M.A."/>
            <person name="Jaffe D.B."/>
            <person name="Jagadeeshan S."/>
            <person name="Jeck W.R."/>
            <person name="Johnson J."/>
            <person name="Jones C.D."/>
            <person name="Jordan W.C."/>
            <person name="Karpen G.H."/>
            <person name="Kataoka E."/>
            <person name="Keightley P.D."/>
            <person name="Kheradpour P."/>
            <person name="Kirkness E.F."/>
            <person name="Koerich L.B."/>
            <person name="Kristiansen K."/>
            <person name="Kudrna D."/>
            <person name="Kulathinal R.J."/>
            <person name="Kumar S."/>
            <person name="Kwok R."/>
            <person name="Lander E."/>
            <person name="Langley C.H."/>
            <person name="Lapoint R."/>
            <person name="Lazzaro B.P."/>
            <person name="Lee S.J."/>
            <person name="Levesque L."/>
            <person name="Li R."/>
            <person name="Lin C.F."/>
            <person name="Lin M.F."/>
            <person name="Lindblad-Toh K."/>
            <person name="Llopart A."/>
            <person name="Long M."/>
            <person name="Low L."/>
            <person name="Lozovsky E."/>
            <person name="Lu J."/>
            <person name="Luo M."/>
            <person name="Machado C.A."/>
            <person name="Makalowski W."/>
            <person name="Marzo M."/>
            <person name="Matsuda M."/>
            <person name="Matzkin L."/>
            <person name="McAllister B."/>
            <person name="McBride C.S."/>
            <person name="McKernan B."/>
            <person name="McKernan K."/>
            <person name="Mendez-Lago M."/>
            <person name="Minx P."/>
            <person name="Mollenhauer M.U."/>
            <person name="Montooth K."/>
            <person name="Mount S.M."/>
            <person name="Mu X."/>
            <person name="Myers E."/>
            <person name="Negre B."/>
            <person name="Newfeld S."/>
            <person name="Nielsen R."/>
            <person name="Noor M.A."/>
            <person name="O'Grady P."/>
            <person name="Pachter L."/>
            <person name="Papaceit M."/>
            <person name="Parisi M.J."/>
            <person name="Parisi M."/>
            <person name="Parts L."/>
            <person name="Pedersen J.S."/>
            <person name="Pesole G."/>
            <person name="Phillippy A.M."/>
            <person name="Ponting C.P."/>
            <person name="Pop M."/>
            <person name="Porcelli D."/>
            <person name="Powell J.R."/>
            <person name="Prohaska S."/>
            <person name="Pruitt K."/>
            <person name="Puig M."/>
            <person name="Quesneville H."/>
            <person name="Ram K.R."/>
            <person name="Rand D."/>
            <person name="Rasmussen M.D."/>
            <person name="Reed L.K."/>
            <person name="Reenan R."/>
            <person name="Reily A."/>
            <person name="Remington K.A."/>
            <person name="Rieger T.T."/>
            <person name="Ritchie M.G."/>
            <person name="Robin C."/>
            <person name="Rogers Y.H."/>
            <person name="Rohde C."/>
            <person name="Rozas J."/>
            <person name="Rubenfield M.J."/>
            <person name="Ruiz A."/>
            <person name="Russo S."/>
            <person name="Salzberg S.L."/>
            <person name="Sanchez-Gracia A."/>
            <person name="Saranga D.J."/>
            <person name="Sato H."/>
            <person name="Schaeffer S.W."/>
            <person name="Schatz M.C."/>
            <person name="Schlenke T."/>
            <person name="Schwartz R."/>
            <person name="Segarra C."/>
            <person name="Singh R.S."/>
            <person name="Sirot L."/>
            <person name="Sirota M."/>
            <person name="Sisneros N.B."/>
            <person name="Smith C.D."/>
            <person name="Smith T.F."/>
            <person name="Spieth J."/>
            <person name="Stage D.E."/>
            <person name="Stark A."/>
            <person name="Stephan W."/>
            <person name="Strausberg R.L."/>
            <person name="Strempel S."/>
            <person name="Sturgill D."/>
            <person name="Sutton G."/>
            <person name="Sutton G.G."/>
            <person name="Tao W."/>
            <person name="Teichmann S."/>
            <person name="Tobari Y.N."/>
            <person name="Tomimura Y."/>
            <person name="Tsolas J.M."/>
            <person name="Valente V.L."/>
            <person name="Venter E."/>
            <person name="Venter J.C."/>
            <person name="Vicario S."/>
            <person name="Vieira F.G."/>
            <person name="Vilella A.J."/>
            <person name="Villasante A."/>
            <person name="Walenz B."/>
            <person name="Wang J."/>
            <person name="Wasserman M."/>
            <person name="Watts T."/>
            <person name="Wilson D."/>
            <person name="Wilson R.K."/>
            <person name="Wing R.A."/>
            <person name="Wolfner M.F."/>
            <person name="Wong A."/>
            <person name="Wong G.K."/>
            <person name="Wu C.I."/>
            <person name="Wu G."/>
            <person name="Yamamoto D."/>
            <person name="Yang H.P."/>
            <person name="Yang S.P."/>
            <person name="Yorke J.A."/>
            <person name="Yoshida K."/>
            <person name="Zdobnov E."/>
            <person name="Zhang P."/>
            <person name="Zhang Y."/>
            <person name="Zimin A.V."/>
            <person name="Baldwin J."/>
            <person name="Abdouelleil A."/>
            <person name="Abdulkadir J."/>
            <person name="Abebe A."/>
            <person name="Abera B."/>
            <person name="Abreu J."/>
            <person name="Acer S.C."/>
            <person name="Aftuck L."/>
            <person name="Alexander A."/>
            <person name="An P."/>
            <person name="Anderson E."/>
            <person name="Anderson S."/>
            <person name="Arachi H."/>
            <person name="Azer M."/>
            <person name="Bachantsang P."/>
            <person name="Barry A."/>
            <person name="Bayul T."/>
            <person name="Berlin A."/>
            <person name="Bessette D."/>
            <person name="Bloom T."/>
            <person name="Blye J."/>
            <person name="Boguslavskiy L."/>
            <person name="Bonnet C."/>
            <person name="Boukhgalter B."/>
            <person name="Bourzgui I."/>
            <person name="Brown A."/>
            <person name="Cahill P."/>
            <person name="Channer S."/>
            <person name="Cheshatsang Y."/>
            <person name="Chuda L."/>
            <person name="Citroen M."/>
            <person name="Collymore A."/>
            <person name="Cooke P."/>
            <person name="Costello M."/>
            <person name="D'Aco K."/>
            <person name="Daza R."/>
            <person name="De Haan G."/>
            <person name="DeGray S."/>
            <person name="DeMaso C."/>
            <person name="Dhargay N."/>
            <person name="Dooley K."/>
            <person name="Dooley E."/>
            <person name="Doricent M."/>
            <person name="Dorje P."/>
            <person name="Dorjee K."/>
            <person name="Dupes A."/>
            <person name="Elong R."/>
            <person name="Falk J."/>
            <person name="Farina A."/>
            <person name="Faro S."/>
            <person name="Ferguson D."/>
            <person name="Fisher S."/>
            <person name="Foley C.D."/>
            <person name="Franke A."/>
            <person name="Friedrich D."/>
            <person name="Gadbois L."/>
            <person name="Gearin G."/>
            <person name="Gearin C.R."/>
            <person name="Giannoukos G."/>
            <person name="Goode T."/>
            <person name="Graham J."/>
            <person name="Grandbois E."/>
            <person name="Grewal S."/>
            <person name="Gyaltsen K."/>
            <person name="Hafez N."/>
            <person name="Hagos B."/>
            <person name="Hall J."/>
            <person name="Henson C."/>
            <person name="Hollinger A."/>
            <person name="Honan T."/>
            <person name="Huard M.D."/>
            <person name="Hughes L."/>
            <person name="Hurhula B."/>
            <person name="Husby M.E."/>
            <person name="Kamat A."/>
            <person name="Kanga B."/>
            <person name="Kashin S."/>
            <person name="Khazanovich D."/>
            <person name="Kisner P."/>
            <person name="Lance K."/>
            <person name="Lara M."/>
            <person name="Lee W."/>
            <person name="Lennon N."/>
            <person name="Letendre F."/>
            <person name="LeVine R."/>
            <person name="Lipovsky A."/>
            <person name="Liu X."/>
            <person name="Liu J."/>
            <person name="Liu S."/>
            <person name="Lokyitsang T."/>
            <person name="Lokyitsang Y."/>
            <person name="Lubonja R."/>
            <person name="Lui A."/>
            <person name="MacDonald P."/>
            <person name="Magnisalis V."/>
            <person name="Maru K."/>
            <person name="Matthews C."/>
            <person name="McCusker W."/>
            <person name="McDonough S."/>
            <person name="Mehta T."/>
            <person name="Meldrim J."/>
            <person name="Meneus L."/>
            <person name="Mihai O."/>
            <person name="Mihalev A."/>
            <person name="Mihova T."/>
            <person name="Mittelman R."/>
            <person name="Mlenga V."/>
            <person name="Montmayeur A."/>
            <person name="Mulrain L."/>
            <person name="Navidi A."/>
            <person name="Naylor J."/>
            <person name="Negash T."/>
            <person name="Nguyen T."/>
            <person name="Nguyen N."/>
            <person name="Nicol R."/>
            <person name="Norbu C."/>
            <person name="Norbu N."/>
            <person name="Novod N."/>
            <person name="O'Neill B."/>
            <person name="Osman S."/>
            <person name="Markiewicz E."/>
            <person name="Oyono O.L."/>
            <person name="Patti C."/>
            <person name="Phunkhang P."/>
            <person name="Pierre F."/>
            <person name="Priest M."/>
            <person name="Raghuraman S."/>
            <person name="Rege F."/>
            <person name="Reyes R."/>
            <person name="Rise C."/>
            <person name="Rogov P."/>
            <person name="Ross K."/>
            <person name="Ryan E."/>
            <person name="Settipalli S."/>
            <person name="Shea T."/>
            <person name="Sherpa N."/>
            <person name="Shi L."/>
            <person name="Shih D."/>
            <person name="Sparrow T."/>
            <person name="Spaulding J."/>
            <person name="Stalker J."/>
            <person name="Stange-Thomann N."/>
            <person name="Stavropoulos S."/>
            <person name="Stone C."/>
            <person name="Strader C."/>
            <person name="Tesfaye S."/>
            <person name="Thomson T."/>
            <person name="Thoulutsang Y."/>
            <person name="Thoulutsang D."/>
            <person name="Topham K."/>
            <person name="Topping I."/>
            <person name="Tsamla T."/>
            <person name="Vassiliev H."/>
            <person name="Vo A."/>
            <person name="Wangchuk T."/>
            <person name="Wangdi T."/>
            <person name="Weiand M."/>
            <person name="Wilkinson J."/>
            <person name="Wilson A."/>
            <person name="Yadav S."/>
            <person name="Young G."/>
            <person name="Yu Q."/>
            <person name="Zembek L."/>
            <person name="Zhong D."/>
            <person name="Zimmer A."/>
            <person name="Zwirko Z."/>
            <person name="Jaffe D.B."/>
            <person name="Alvarez P."/>
            <person name="Brockman W."/>
            <person name="Butler J."/>
            <person name="Chin C."/>
            <person name="Gnerre S."/>
            <person name="Grabherr M."/>
            <person name="Kleber M."/>
            <person name="Mauceli E."/>
            <person name="MacCallum I."/>
        </authorList>
    </citation>
    <scope>NUCLEOTIDE SEQUENCE [LARGE SCALE GENOMIC DNA]</scope>
    <source>
        <strain evidence="3">Tai18E2 / Tucson 14021-0261.01</strain>
    </source>
</reference>
<organism evidence="2 3">
    <name type="scientific">Drosophila yakuba</name>
    <name type="common">Fruit fly</name>
    <dbReference type="NCBI Taxonomy" id="7245"/>
    <lineage>
        <taxon>Eukaryota</taxon>
        <taxon>Metazoa</taxon>
        <taxon>Ecdysozoa</taxon>
        <taxon>Arthropoda</taxon>
        <taxon>Hexapoda</taxon>
        <taxon>Insecta</taxon>
        <taxon>Pterygota</taxon>
        <taxon>Neoptera</taxon>
        <taxon>Endopterygota</taxon>
        <taxon>Diptera</taxon>
        <taxon>Brachycera</taxon>
        <taxon>Muscomorpha</taxon>
        <taxon>Ephydroidea</taxon>
        <taxon>Drosophilidae</taxon>
        <taxon>Drosophila</taxon>
        <taxon>Sophophora</taxon>
    </lineage>
</organism>
<feature type="region of interest" description="Disordered" evidence="1">
    <location>
        <begin position="1"/>
        <end position="24"/>
    </location>
</feature>
<protein>
    <submittedName>
        <fullName evidence="2">Uncharacterized protein</fullName>
    </submittedName>
</protein>
<dbReference type="EMBL" id="CM000160">
    <property type="protein sequence ID" value="KRK03418.1"/>
    <property type="molecule type" value="Genomic_DNA"/>
</dbReference>
<evidence type="ECO:0000313" key="2">
    <source>
        <dbReference type="EMBL" id="KRK03418.1"/>
    </source>
</evidence>
<proteinExistence type="predicted"/>
<reference evidence="2 3" key="2">
    <citation type="journal article" date="2007" name="PLoS Biol.">
        <title>Principles of genome evolution in the Drosophila melanogaster species group.</title>
        <authorList>
            <person name="Ranz J.M."/>
            <person name="Maurin D."/>
            <person name="Chan Y.S."/>
            <person name="von Grotthuss M."/>
            <person name="Hillier L.W."/>
            <person name="Roote J."/>
            <person name="Ashburner M."/>
            <person name="Bergman C.M."/>
        </authorList>
    </citation>
    <scope>NUCLEOTIDE SEQUENCE [LARGE SCALE GENOMIC DNA]</scope>
    <source>
        <strain evidence="3">Tai18E2 / Tucson 14021-0261.01</strain>
    </source>
</reference>
<sequence length="61" mass="6580">MANYGGTSAATATATGTPGVSRLPAHRRLDWTLGNIIEKFYRKLCRSGAERSSVQKQPTSI</sequence>
<dbReference type="AlphaFoldDB" id="A0A0R1E6T1"/>
<evidence type="ECO:0000256" key="1">
    <source>
        <dbReference type="SAM" id="MobiDB-lite"/>
    </source>
</evidence>
<dbReference type="KEGG" id="dya:Dyak_GE27482"/>
<dbReference type="Proteomes" id="UP000002282">
    <property type="component" value="Chromosome 3R"/>
</dbReference>
<feature type="compositionally biased region" description="Low complexity" evidence="1">
    <location>
        <begin position="1"/>
        <end position="19"/>
    </location>
</feature>
<keyword evidence="3" id="KW-1185">Reference proteome</keyword>
<accession>A0A0R1E6T1</accession>
<name>A0A0R1E6T1_DROYA</name>
<evidence type="ECO:0000313" key="3">
    <source>
        <dbReference type="Proteomes" id="UP000002282"/>
    </source>
</evidence>
<gene>
    <name evidence="2" type="primary">Dyak\GE27482</name>
    <name evidence="2" type="synonym">GE27482</name>
    <name evidence="2" type="ORF">Dyak_GE27482</name>
</gene>